<comment type="subunit">
    <text evidence="9">Part of the multisubunit transport protein particle (TRAPP) complex.</text>
</comment>
<dbReference type="InterPro" id="IPR007233">
    <property type="entry name" value="TRAPPC"/>
</dbReference>
<accession>A0A915CYU5</accession>
<dbReference type="SMART" id="SM01399">
    <property type="entry name" value="Sybindin"/>
    <property type="match status" value="1"/>
</dbReference>
<proteinExistence type="inferred from homology"/>
<keyword evidence="5 9" id="KW-0333">Golgi apparatus</keyword>
<dbReference type="AlphaFoldDB" id="A0A915CYU5"/>
<dbReference type="PANTHER" id="PTHR23249">
    <property type="entry name" value="TRAFFICKING PROTEIN PARTICLE COMPLEX SUBUNIT"/>
    <property type="match status" value="1"/>
</dbReference>
<dbReference type="GO" id="GO:0006888">
    <property type="term" value="P:endoplasmic reticulum to Golgi vesicle-mediated transport"/>
    <property type="evidence" value="ECO:0007669"/>
    <property type="project" value="UniProtKB-UniRule"/>
</dbReference>
<protein>
    <recommendedName>
        <fullName evidence="9">Trafficking protein particle complex subunit</fullName>
    </recommendedName>
</protein>
<evidence type="ECO:0000256" key="4">
    <source>
        <dbReference type="ARBA" id="ARBA00022892"/>
    </source>
</evidence>
<comment type="similarity">
    <text evidence="6">Belongs to the TRAPP small subunits family. TRAPPC4 subfamily.</text>
</comment>
<evidence type="ECO:0000256" key="9">
    <source>
        <dbReference type="RuleBase" id="RU366065"/>
    </source>
</evidence>
<dbReference type="WBParaSite" id="jg13606">
    <property type="protein sequence ID" value="jg13606"/>
    <property type="gene ID" value="jg13606"/>
</dbReference>
<comment type="subunit">
    <text evidence="8">Component of the multisubunit TRAPP (transport protein particle) complex, which includes at least TRAPPC2, TRAPPC2L, TRAPPC3, TRAPPC3L, TRAPPC4, TRAPPC5, TRAPPC8, TRAPPC9, TRAPPC10, TRAPPC11 and TRAPPC12. Interacts with SDC2.</text>
</comment>
<dbReference type="Gene3D" id="2.30.42.40">
    <property type="match status" value="1"/>
</dbReference>
<dbReference type="Gene3D" id="3.30.450.70">
    <property type="match status" value="1"/>
</dbReference>
<keyword evidence="4 9" id="KW-0931">ER-Golgi transport</keyword>
<dbReference type="Pfam" id="PF04099">
    <property type="entry name" value="Sybindin"/>
    <property type="match status" value="1"/>
</dbReference>
<sequence length="195" mass="22294">MSIFPHRLSPLSSARPERLKTSPRCSEKYLESLEVLSTIGEQNELAAVENKFSYPLSVVLELVDQKPTVVFGARDNIHQRYNVTAVNGKPLKGHRFSLADAQLSPVPRVQGLKCLRQSVQVKLFPINYRSQVCRGRLQCSHSESRRFAEEIYEIYADYALKNPFYSVDMPIRAEKFDEALRNILEKHDKSTPVTL</sequence>
<evidence type="ECO:0000313" key="11">
    <source>
        <dbReference type="WBParaSite" id="jg13606"/>
    </source>
</evidence>
<evidence type="ECO:0000256" key="7">
    <source>
        <dbReference type="ARBA" id="ARBA00046052"/>
    </source>
</evidence>
<dbReference type="PANTHER" id="PTHR23249:SF15">
    <property type="entry name" value="TRAFFICKING PROTEIN PARTICLE COMPLEX SUBUNIT 4"/>
    <property type="match status" value="1"/>
</dbReference>
<evidence type="ECO:0000256" key="3">
    <source>
        <dbReference type="ARBA" id="ARBA00022824"/>
    </source>
</evidence>
<dbReference type="GO" id="GO:0030008">
    <property type="term" value="C:TRAPP complex"/>
    <property type="evidence" value="ECO:0007669"/>
    <property type="project" value="UniProtKB-UniRule"/>
</dbReference>
<dbReference type="GO" id="GO:0005783">
    <property type="term" value="C:endoplasmic reticulum"/>
    <property type="evidence" value="ECO:0007669"/>
    <property type="project" value="UniProtKB-SubCell"/>
</dbReference>
<evidence type="ECO:0000256" key="1">
    <source>
        <dbReference type="ARBA" id="ARBA00004555"/>
    </source>
</evidence>
<comment type="function">
    <text evidence="7">Core component of the TRAPP complexes which has a function of guanine nucleotide exchange factor activity for Rab1 GTPase. Plays a role in vesicular transport from endoplasmic reticulum to Golgi and autophagy. May play a role in dendrite postsynaptic membrane trafficking.</text>
</comment>
<dbReference type="GO" id="GO:0005794">
    <property type="term" value="C:Golgi apparatus"/>
    <property type="evidence" value="ECO:0007669"/>
    <property type="project" value="UniProtKB-SubCell"/>
</dbReference>
<keyword evidence="3 9" id="KW-0256">Endoplasmic reticulum</keyword>
<dbReference type="SUPFAM" id="SSF64356">
    <property type="entry name" value="SNARE-like"/>
    <property type="match status" value="1"/>
</dbReference>
<keyword evidence="10" id="KW-1185">Reference proteome</keyword>
<evidence type="ECO:0000256" key="5">
    <source>
        <dbReference type="ARBA" id="ARBA00023034"/>
    </source>
</evidence>
<keyword evidence="2 9" id="KW-0813">Transport</keyword>
<evidence type="ECO:0000256" key="2">
    <source>
        <dbReference type="ARBA" id="ARBA00022448"/>
    </source>
</evidence>
<organism evidence="10 11">
    <name type="scientific">Ditylenchus dipsaci</name>
    <dbReference type="NCBI Taxonomy" id="166011"/>
    <lineage>
        <taxon>Eukaryota</taxon>
        <taxon>Metazoa</taxon>
        <taxon>Ecdysozoa</taxon>
        <taxon>Nematoda</taxon>
        <taxon>Chromadorea</taxon>
        <taxon>Rhabditida</taxon>
        <taxon>Tylenchina</taxon>
        <taxon>Tylenchomorpha</taxon>
        <taxon>Sphaerularioidea</taxon>
        <taxon>Anguinidae</taxon>
        <taxon>Anguininae</taxon>
        <taxon>Ditylenchus</taxon>
    </lineage>
</organism>
<comment type="subcellular location">
    <subcellularLocation>
        <location evidence="9">Endoplasmic reticulum</location>
    </subcellularLocation>
    <subcellularLocation>
        <location evidence="9">Golgi apparatus</location>
        <location evidence="9">cis-Golgi network</location>
    </subcellularLocation>
    <subcellularLocation>
        <location evidence="1">Golgi apparatus</location>
    </subcellularLocation>
</comment>
<evidence type="ECO:0000256" key="6">
    <source>
        <dbReference type="ARBA" id="ARBA00038179"/>
    </source>
</evidence>
<evidence type="ECO:0000256" key="8">
    <source>
        <dbReference type="ARBA" id="ARBA00046941"/>
    </source>
</evidence>
<reference evidence="11" key="1">
    <citation type="submission" date="2022-11" db="UniProtKB">
        <authorList>
            <consortium name="WormBaseParasite"/>
        </authorList>
    </citation>
    <scope>IDENTIFICATION</scope>
</reference>
<dbReference type="InterPro" id="IPR011012">
    <property type="entry name" value="Longin-like_dom_sf"/>
</dbReference>
<name>A0A915CYU5_9BILA</name>
<evidence type="ECO:0000313" key="10">
    <source>
        <dbReference type="Proteomes" id="UP000887574"/>
    </source>
</evidence>
<dbReference type="Proteomes" id="UP000887574">
    <property type="component" value="Unplaced"/>
</dbReference>